<dbReference type="HOGENOM" id="CLU_3215450_0_0_6"/>
<dbReference type="KEGG" id="dze:Dd1591_1164"/>
<evidence type="ECO:0000313" key="2">
    <source>
        <dbReference type="Proteomes" id="UP000002735"/>
    </source>
</evidence>
<name>C6CPH6_DICC1</name>
<gene>
    <name evidence="1" type="ordered locus">Dd1591_1164</name>
</gene>
<dbReference type="AlphaFoldDB" id="C6CPH6"/>
<dbReference type="Proteomes" id="UP000002735">
    <property type="component" value="Chromosome"/>
</dbReference>
<reference evidence="1 2" key="1">
    <citation type="submission" date="2009-06" db="EMBL/GenBank/DDBJ databases">
        <title>Complete sequence of Dickeya zeae Ech1591.</title>
        <authorList>
            <consortium name="US DOE Joint Genome Institute"/>
            <person name="Lucas S."/>
            <person name="Copeland A."/>
            <person name="Lapidus A."/>
            <person name="Glavina del Rio T."/>
            <person name="Tice H."/>
            <person name="Bruce D."/>
            <person name="Goodwin L."/>
            <person name="Pitluck S."/>
            <person name="Chertkov O."/>
            <person name="Brettin T."/>
            <person name="Detter J.C."/>
            <person name="Han C."/>
            <person name="Larimer F."/>
            <person name="Land M."/>
            <person name="Hauser L."/>
            <person name="Kyrpides N."/>
            <person name="Ovchinnikova G."/>
            <person name="Balakrishnan V."/>
            <person name="Glasner J."/>
            <person name="Perna N.T."/>
        </authorList>
    </citation>
    <scope>NUCLEOTIDE SEQUENCE [LARGE SCALE GENOMIC DNA]</scope>
    <source>
        <strain evidence="1 2">Ech1591</strain>
    </source>
</reference>
<dbReference type="EMBL" id="CP001655">
    <property type="protein sequence ID" value="ACT06031.1"/>
    <property type="molecule type" value="Genomic_DNA"/>
</dbReference>
<protein>
    <submittedName>
        <fullName evidence="1">Uncharacterized protein</fullName>
    </submittedName>
</protein>
<accession>C6CPH6</accession>
<proteinExistence type="predicted"/>
<organism evidence="1 2">
    <name type="scientific">Dickeya chrysanthemi (strain Ech1591)</name>
    <name type="common">Dickeya zeae (strain Ech1591)</name>
    <dbReference type="NCBI Taxonomy" id="561229"/>
    <lineage>
        <taxon>Bacteria</taxon>
        <taxon>Pseudomonadati</taxon>
        <taxon>Pseudomonadota</taxon>
        <taxon>Gammaproteobacteria</taxon>
        <taxon>Enterobacterales</taxon>
        <taxon>Pectobacteriaceae</taxon>
        <taxon>Dickeya</taxon>
    </lineage>
</organism>
<sequence length="44" mass="4906">MKSELQTNGPQCCDRVLTTPEIFNCHGEIMARNARNGEAVKLQT</sequence>
<evidence type="ECO:0000313" key="1">
    <source>
        <dbReference type="EMBL" id="ACT06031.1"/>
    </source>
</evidence>